<evidence type="ECO:0000313" key="1">
    <source>
        <dbReference type="EMBL" id="OOR71592.1"/>
    </source>
</evidence>
<sequence length="71" mass="8242">MVYFMYSHAKDVKTFENEQSVRYGHSTVAHEPIWSVVGVVMAHRNLARQRYQKWTSPLVARIPLTLVSLPL</sequence>
<evidence type="ECO:0000313" key="2">
    <source>
        <dbReference type="Proteomes" id="UP000190641"/>
    </source>
</evidence>
<gene>
    <name evidence="1" type="ORF">BLX06_29760</name>
</gene>
<organism evidence="1 2">
    <name type="scientific">Bacillus cereus</name>
    <dbReference type="NCBI Taxonomy" id="1396"/>
    <lineage>
        <taxon>Bacteria</taxon>
        <taxon>Bacillati</taxon>
        <taxon>Bacillota</taxon>
        <taxon>Bacilli</taxon>
        <taxon>Bacillales</taxon>
        <taxon>Bacillaceae</taxon>
        <taxon>Bacillus</taxon>
        <taxon>Bacillus cereus group</taxon>
    </lineage>
</organism>
<accession>A0A9X6B3M6</accession>
<name>A0A9X6B3M6_BACCE</name>
<protein>
    <submittedName>
        <fullName evidence="1">Uncharacterized protein</fullName>
    </submittedName>
</protein>
<dbReference type="AlphaFoldDB" id="A0A9X6B3M6"/>
<proteinExistence type="predicted"/>
<dbReference type="Proteomes" id="UP000190641">
    <property type="component" value="Unassembled WGS sequence"/>
</dbReference>
<comment type="caution">
    <text evidence="1">The sequence shown here is derived from an EMBL/GenBank/DDBJ whole genome shotgun (WGS) entry which is preliminary data.</text>
</comment>
<dbReference type="EMBL" id="MUAU01000188">
    <property type="protein sequence ID" value="OOR71592.1"/>
    <property type="molecule type" value="Genomic_DNA"/>
</dbReference>
<reference evidence="1 2" key="1">
    <citation type="submission" date="2017-01" db="EMBL/GenBank/DDBJ databases">
        <title>Bacillus cereus isolates.</title>
        <authorList>
            <person name="Beno S.M."/>
        </authorList>
    </citation>
    <scope>NUCLEOTIDE SEQUENCE [LARGE SCALE GENOMIC DNA]</scope>
    <source>
        <strain evidence="1 2">FSL K6-1030</strain>
    </source>
</reference>